<dbReference type="InterPro" id="IPR050641">
    <property type="entry name" value="RIFMO-like"/>
</dbReference>
<dbReference type="InterPro" id="IPR002938">
    <property type="entry name" value="FAD-bd"/>
</dbReference>
<dbReference type="Proteomes" id="UP001383192">
    <property type="component" value="Unassembled WGS sequence"/>
</dbReference>
<keyword evidence="7" id="KW-1185">Reference proteome</keyword>
<comment type="cofactor">
    <cofactor evidence="1">
        <name>FAD</name>
        <dbReference type="ChEBI" id="CHEBI:57692"/>
    </cofactor>
</comment>
<comment type="caution">
    <text evidence="6">The sequence shown here is derived from an EMBL/GenBank/DDBJ whole genome shotgun (WGS) entry which is preliminary data.</text>
</comment>
<dbReference type="EMBL" id="JAYKXP010000218">
    <property type="protein sequence ID" value="KAK7018799.1"/>
    <property type="molecule type" value="Genomic_DNA"/>
</dbReference>
<dbReference type="SUPFAM" id="SSF51905">
    <property type="entry name" value="FAD/NAD(P)-binding domain"/>
    <property type="match status" value="1"/>
</dbReference>
<keyword evidence="3" id="KW-0274">FAD</keyword>
<evidence type="ECO:0000259" key="5">
    <source>
        <dbReference type="Pfam" id="PF01494"/>
    </source>
</evidence>
<dbReference type="Pfam" id="PF01494">
    <property type="entry name" value="FAD_binding_3"/>
    <property type="match status" value="1"/>
</dbReference>
<dbReference type="GO" id="GO:0016709">
    <property type="term" value="F:oxidoreductase activity, acting on paired donors, with incorporation or reduction of molecular oxygen, NAD(P)H as one donor, and incorporation of one atom of oxygen"/>
    <property type="evidence" value="ECO:0007669"/>
    <property type="project" value="UniProtKB-ARBA"/>
</dbReference>
<gene>
    <name evidence="6" type="ORF">VNI00_018229</name>
</gene>
<evidence type="ECO:0000313" key="7">
    <source>
        <dbReference type="Proteomes" id="UP001383192"/>
    </source>
</evidence>
<proteinExistence type="predicted"/>
<evidence type="ECO:0000256" key="3">
    <source>
        <dbReference type="ARBA" id="ARBA00022827"/>
    </source>
</evidence>
<dbReference type="PANTHER" id="PTHR43004:SF19">
    <property type="entry name" value="BINDING MONOOXYGENASE, PUTATIVE (JCVI)-RELATED"/>
    <property type="match status" value="1"/>
</dbReference>
<evidence type="ECO:0000256" key="4">
    <source>
        <dbReference type="ARBA" id="ARBA00023002"/>
    </source>
</evidence>
<evidence type="ECO:0000256" key="1">
    <source>
        <dbReference type="ARBA" id="ARBA00001974"/>
    </source>
</evidence>
<dbReference type="Gene3D" id="3.50.50.60">
    <property type="entry name" value="FAD/NAD(P)-binding domain"/>
    <property type="match status" value="1"/>
</dbReference>
<keyword evidence="2" id="KW-0285">Flavoprotein</keyword>
<accession>A0AAW0AZG3</accession>
<feature type="domain" description="FAD-binding" evidence="5">
    <location>
        <begin position="6"/>
        <end position="338"/>
    </location>
</feature>
<evidence type="ECO:0000313" key="6">
    <source>
        <dbReference type="EMBL" id="KAK7018799.1"/>
    </source>
</evidence>
<dbReference type="AlphaFoldDB" id="A0AAW0AZG3"/>
<sequence>MSTQPDVLIAGAGPSGLALALLLCRNGLSVRIIDKRSDFKVGQRGAGIHARTLELYKLLGIVSDVEKRSVKVPLRKIYVRGQDEPTSQAPLVEQLPLEPHFFRINAEILRQEEHQNLLREILQKEYGCVVEPSTELESFTQDGEGVSVNIVKEGKQETARVNWLVGADGESHADITMLIGDIEIEEYGDVDESNWSMWDIKTKSVFISPYVMNGRKMAFFMLGGVEMNLEEVSKSRENIINEFREITDKNVLFGPLYTHAIWRANVRMANKFQEGRVFIVGDAAHVHSPTGGQGMNSSVQDSFNLAWKLALVHKGLSSHSLVESYTTERVPLIAATLELTTEYMRRDFWGNPSFGQWRRGFETRQLGITYRGTSPILVDERYPHSEEPVDLYRSGLDGTVHAGDRAPEAPGLRRSGSGDGEITSIYDFFDVTSHTVLLFGKSISDVQGFLDLVTKYPRGSVKALLLLPQSSGSQSFASSLLHQTLVDAEGYAYTNYRVQPGDTFAVVVRPDGEEFGKVREVVSTTKDSLGLGYNNCKKEDLRSPVHRYKVGRTQAAPGSVILPAEMRHWK</sequence>
<dbReference type="InterPro" id="IPR036188">
    <property type="entry name" value="FAD/NAD-bd_sf"/>
</dbReference>
<name>A0AAW0AZG3_9AGAR</name>
<evidence type="ECO:0000256" key="2">
    <source>
        <dbReference type="ARBA" id="ARBA00022630"/>
    </source>
</evidence>
<dbReference type="GO" id="GO:0071949">
    <property type="term" value="F:FAD binding"/>
    <property type="evidence" value="ECO:0007669"/>
    <property type="project" value="InterPro"/>
</dbReference>
<keyword evidence="4" id="KW-0560">Oxidoreductase</keyword>
<dbReference type="PRINTS" id="PR00420">
    <property type="entry name" value="RNGMNOXGNASE"/>
</dbReference>
<dbReference type="PANTHER" id="PTHR43004">
    <property type="entry name" value="TRK SYSTEM POTASSIUM UPTAKE PROTEIN"/>
    <property type="match status" value="1"/>
</dbReference>
<organism evidence="6 7">
    <name type="scientific">Paramarasmius palmivorus</name>
    <dbReference type="NCBI Taxonomy" id="297713"/>
    <lineage>
        <taxon>Eukaryota</taxon>
        <taxon>Fungi</taxon>
        <taxon>Dikarya</taxon>
        <taxon>Basidiomycota</taxon>
        <taxon>Agaricomycotina</taxon>
        <taxon>Agaricomycetes</taxon>
        <taxon>Agaricomycetidae</taxon>
        <taxon>Agaricales</taxon>
        <taxon>Marasmiineae</taxon>
        <taxon>Marasmiaceae</taxon>
        <taxon>Paramarasmius</taxon>
    </lineage>
</organism>
<reference evidence="6 7" key="1">
    <citation type="submission" date="2024-01" db="EMBL/GenBank/DDBJ databases">
        <title>A draft genome for a cacao thread blight-causing isolate of Paramarasmius palmivorus.</title>
        <authorList>
            <person name="Baruah I.K."/>
            <person name="Bukari Y."/>
            <person name="Amoako-Attah I."/>
            <person name="Meinhardt L.W."/>
            <person name="Bailey B.A."/>
            <person name="Cohen S.P."/>
        </authorList>
    </citation>
    <scope>NUCLEOTIDE SEQUENCE [LARGE SCALE GENOMIC DNA]</scope>
    <source>
        <strain evidence="6 7">GH-12</strain>
    </source>
</reference>
<protein>
    <recommendedName>
        <fullName evidence="5">FAD-binding domain-containing protein</fullName>
    </recommendedName>
</protein>
<dbReference type="Gene3D" id="3.30.70.2450">
    <property type="match status" value="1"/>
</dbReference>